<gene>
    <name evidence="3" type="ORF">P43SY_010184</name>
</gene>
<name>A0AAD5QC30_PYTIN</name>
<keyword evidence="2" id="KW-0472">Membrane</keyword>
<evidence type="ECO:0008006" key="5">
    <source>
        <dbReference type="Google" id="ProtNLM"/>
    </source>
</evidence>
<keyword evidence="4" id="KW-1185">Reference proteome</keyword>
<feature type="transmembrane region" description="Helical" evidence="2">
    <location>
        <begin position="12"/>
        <end position="29"/>
    </location>
</feature>
<evidence type="ECO:0000256" key="1">
    <source>
        <dbReference type="SAM" id="MobiDB-lite"/>
    </source>
</evidence>
<accession>A0AAD5QC30</accession>
<dbReference type="Proteomes" id="UP001209570">
    <property type="component" value="Unassembled WGS sequence"/>
</dbReference>
<organism evidence="3 4">
    <name type="scientific">Pythium insidiosum</name>
    <name type="common">Pythiosis disease agent</name>
    <dbReference type="NCBI Taxonomy" id="114742"/>
    <lineage>
        <taxon>Eukaryota</taxon>
        <taxon>Sar</taxon>
        <taxon>Stramenopiles</taxon>
        <taxon>Oomycota</taxon>
        <taxon>Peronosporomycetes</taxon>
        <taxon>Pythiales</taxon>
        <taxon>Pythiaceae</taxon>
        <taxon>Pythium</taxon>
    </lineage>
</organism>
<proteinExistence type="predicted"/>
<keyword evidence="2" id="KW-1133">Transmembrane helix</keyword>
<keyword evidence="2" id="KW-0812">Transmembrane</keyword>
<dbReference type="EMBL" id="JAKCXM010000019">
    <property type="protein sequence ID" value="KAJ0407643.1"/>
    <property type="molecule type" value="Genomic_DNA"/>
</dbReference>
<protein>
    <recommendedName>
        <fullName evidence="5">Transmembrane protein</fullName>
    </recommendedName>
</protein>
<feature type="region of interest" description="Disordered" evidence="1">
    <location>
        <begin position="245"/>
        <end position="297"/>
    </location>
</feature>
<reference evidence="3" key="1">
    <citation type="submission" date="2021-12" db="EMBL/GenBank/DDBJ databases">
        <title>Prjna785345.</title>
        <authorList>
            <person name="Rujirawat T."/>
            <person name="Krajaejun T."/>
        </authorList>
    </citation>
    <scope>NUCLEOTIDE SEQUENCE</scope>
    <source>
        <strain evidence="3">Pi057C3</strain>
    </source>
</reference>
<feature type="region of interest" description="Disordered" evidence="1">
    <location>
        <begin position="116"/>
        <end position="144"/>
    </location>
</feature>
<evidence type="ECO:0000256" key="2">
    <source>
        <dbReference type="SAM" id="Phobius"/>
    </source>
</evidence>
<dbReference type="AlphaFoldDB" id="A0AAD5QC30"/>
<sequence length="449" mass="49637">MRQRTSKRPRIASCVWTLVVVALGVIVLSDSTVGLSFRSANETLSARNTSDATNATVGQYRRHKVHVPTRVASYRNAYGTRFECSSTCYFITAAHLASVVAGLALLSVIPVRTPSKKPEEAPFLVPNLDKPAAPGGSGVEASSAPSRRGLWRRIWAQLWGIDDDLAPETTAKLDSKEELQKHFHEDVDMVSEQAANKTFESIGVETDDFLWQGLLRSERLAASHEDCVVVDDPDRLFDPLPERRLTGRGIFSPAHTSPPPSPTSPQSRPKVADTEMRRGSQVGMAGAGPGERRGSLLSIGSRRGSLLGLIGGPAQAPRDALLQAVERRQSMQRRAERRKEYARSDINHDDLDDSELETYEYLEFVRELLEGMTIRKICQKSAKVAKRTFYMTPDLTTIYWNQVGNRTWVNKKSSVDTATITKVVKGIRGSPNLEAKGKPDKEMLPWGAN</sequence>
<evidence type="ECO:0000313" key="3">
    <source>
        <dbReference type="EMBL" id="KAJ0407643.1"/>
    </source>
</evidence>
<evidence type="ECO:0000313" key="4">
    <source>
        <dbReference type="Proteomes" id="UP001209570"/>
    </source>
</evidence>
<comment type="caution">
    <text evidence="3">The sequence shown here is derived from an EMBL/GenBank/DDBJ whole genome shotgun (WGS) entry which is preliminary data.</text>
</comment>